<dbReference type="EMBL" id="CAVMJV010000008">
    <property type="protein sequence ID" value="CAK5037072.1"/>
    <property type="molecule type" value="Genomic_DNA"/>
</dbReference>
<protein>
    <submittedName>
        <fullName evidence="1">Uncharacterized protein</fullName>
    </submittedName>
</protein>
<dbReference type="Proteomes" id="UP001497535">
    <property type="component" value="Unassembled WGS sequence"/>
</dbReference>
<name>A0ACB0Y9M0_MELEN</name>
<proteinExistence type="predicted"/>
<evidence type="ECO:0000313" key="1">
    <source>
        <dbReference type="EMBL" id="CAK5037072.1"/>
    </source>
</evidence>
<keyword evidence="2" id="KW-1185">Reference proteome</keyword>
<comment type="caution">
    <text evidence="1">The sequence shown here is derived from an EMBL/GenBank/DDBJ whole genome shotgun (WGS) entry which is preliminary data.</text>
</comment>
<reference evidence="1" key="1">
    <citation type="submission" date="2023-11" db="EMBL/GenBank/DDBJ databases">
        <authorList>
            <person name="Poullet M."/>
        </authorList>
    </citation>
    <scope>NUCLEOTIDE SEQUENCE</scope>
    <source>
        <strain evidence="1">E1834</strain>
    </source>
</reference>
<evidence type="ECO:0000313" key="2">
    <source>
        <dbReference type="Proteomes" id="UP001497535"/>
    </source>
</evidence>
<gene>
    <name evidence="1" type="ORF">MENTE1834_LOCUS9212</name>
</gene>
<accession>A0ACB0Y9M0</accession>
<sequence length="637" mass="71923">MIIMSSSTSTSTSSYSPSINAPPNSSPPSPSSPPNSPPSSPTISNSEIKNTKKLFSKKFVGQENCFETIARLAGIDDQEEVEEEEEINKKEIKEELKEITEINDLINNEDVDNEDKKDKKLNEMNYTNNKNKKEIPINSQSCNNLFSSSSRRKNGNPTRMIDEIILKNLRRKRNLEEEKEEEDEEKEENKDEEEEEDEDNNKSGNERDIPVADSNENKIQGEILGQNNNSSNECPPPLPFEGLFSPSYATDINRTEEMPFGEEGVEQQQRKQFYTQLIQQYGNNNQIFDIQRKMANYLKEDLNGIICSGAIDKVLTDISSQELHNNNTQTSRFLAALQQNVRQQQFGLFGNNIRTLTTSIPSFIPHSSMPLSTSSRIFSSSMPSSSSSISLINSNISPSSTVNPFQAFLAITQNPLIATAMAAAAAAASFAQQQQQSQISAQNSNNNNQNGIFPSSLTVTETNKKLNFSQPRPTINLQRFQQNNDGSPRKKRQKVTDSVRGPRSNLHCREPSNNYNSTCERLTPNGGFVMPTMVPQQRVFCSPDRNLGDSPSGDDSGGDNNNYIANNDLNKILQLNHVHLRKAKLMFFYQRYPSSSVLKSYFPDVQFNKHNTAQVIFLVKWFSNFRYFYIFLSKKFC</sequence>
<organism evidence="1 2">
    <name type="scientific">Meloidogyne enterolobii</name>
    <name type="common">Root-knot nematode worm</name>
    <name type="synonym">Meloidogyne mayaguensis</name>
    <dbReference type="NCBI Taxonomy" id="390850"/>
    <lineage>
        <taxon>Eukaryota</taxon>
        <taxon>Metazoa</taxon>
        <taxon>Ecdysozoa</taxon>
        <taxon>Nematoda</taxon>
        <taxon>Chromadorea</taxon>
        <taxon>Rhabditida</taxon>
        <taxon>Tylenchina</taxon>
        <taxon>Tylenchomorpha</taxon>
        <taxon>Tylenchoidea</taxon>
        <taxon>Meloidogynidae</taxon>
        <taxon>Meloidogyninae</taxon>
        <taxon>Meloidogyne</taxon>
    </lineage>
</organism>